<evidence type="ECO:0000256" key="9">
    <source>
        <dbReference type="SAM" id="Phobius"/>
    </source>
</evidence>
<evidence type="ECO:0000259" key="11">
    <source>
        <dbReference type="PROSITE" id="PS51688"/>
    </source>
</evidence>
<evidence type="ECO:0000256" key="8">
    <source>
        <dbReference type="SAM" id="MobiDB-lite"/>
    </source>
</evidence>
<dbReference type="InterPro" id="IPR030392">
    <property type="entry name" value="S74_ICA"/>
</dbReference>
<dbReference type="InterPro" id="IPR008967">
    <property type="entry name" value="p53-like_TF_DNA-bd_sf"/>
</dbReference>
<feature type="domain" description="Peptidase S74" evidence="11">
    <location>
        <begin position="493"/>
        <end position="597"/>
    </location>
</feature>
<feature type="compositionally biased region" description="Polar residues" evidence="8">
    <location>
        <begin position="76"/>
        <end position="91"/>
    </location>
</feature>
<dbReference type="Gene3D" id="2.60.40.1390">
    <property type="entry name" value="NDT80 DNA-binding domain"/>
    <property type="match status" value="1"/>
</dbReference>
<evidence type="ECO:0000256" key="1">
    <source>
        <dbReference type="ARBA" id="ARBA00004167"/>
    </source>
</evidence>
<evidence type="ECO:0000256" key="4">
    <source>
        <dbReference type="ARBA" id="ARBA00022989"/>
    </source>
</evidence>
<dbReference type="OMA" id="HTPESIF"/>
<dbReference type="InterPro" id="IPR024061">
    <property type="entry name" value="NDT80_DNA-bd_dom"/>
</dbReference>
<dbReference type="PROSITE" id="PS51517">
    <property type="entry name" value="NDT80"/>
    <property type="match status" value="1"/>
</dbReference>
<dbReference type="FunFam" id="2.60.40.1390:FF:000004">
    <property type="entry name" value="Myelin regulatory factor"/>
    <property type="match status" value="1"/>
</dbReference>
<dbReference type="RefSeq" id="XP_024083162.1">
    <property type="nucleotide sequence ID" value="XM_024227394.1"/>
</dbReference>
<dbReference type="Pfam" id="PF13887">
    <property type="entry name" value="MYRF_ICA"/>
    <property type="match status" value="1"/>
</dbReference>
<proteinExistence type="inferred from homology"/>
<dbReference type="InterPro" id="IPR025719">
    <property type="entry name" value="MYRF_C2"/>
</dbReference>
<dbReference type="GO" id="GO:0005634">
    <property type="term" value="C:nucleus"/>
    <property type="evidence" value="ECO:0007669"/>
    <property type="project" value="TreeGrafter"/>
</dbReference>
<organism evidence="12 13">
    <name type="scientific">Cimex lectularius</name>
    <name type="common">Bed bug</name>
    <name type="synonym">Acanthia lectularia</name>
    <dbReference type="NCBI Taxonomy" id="79782"/>
    <lineage>
        <taxon>Eukaryota</taxon>
        <taxon>Metazoa</taxon>
        <taxon>Ecdysozoa</taxon>
        <taxon>Arthropoda</taxon>
        <taxon>Hexapoda</taxon>
        <taxon>Insecta</taxon>
        <taxon>Pterygota</taxon>
        <taxon>Neoptera</taxon>
        <taxon>Paraneoptera</taxon>
        <taxon>Hemiptera</taxon>
        <taxon>Heteroptera</taxon>
        <taxon>Panheteroptera</taxon>
        <taxon>Cimicomorpha</taxon>
        <taxon>Cimicidae</taxon>
        <taxon>Cimex</taxon>
    </lineage>
</organism>
<keyword evidence="5 7" id="KW-0238">DNA-binding</keyword>
<reference evidence="12" key="1">
    <citation type="submission" date="2022-01" db="UniProtKB">
        <authorList>
            <consortium name="EnsemblMetazoa"/>
        </authorList>
    </citation>
    <scope>IDENTIFICATION</scope>
</reference>
<comment type="subcellular location">
    <subcellularLocation>
        <location evidence="1">Membrane</location>
        <topology evidence="1">Single-pass membrane protein</topology>
    </subcellularLocation>
</comment>
<feature type="region of interest" description="Disordered" evidence="8">
    <location>
        <begin position="1"/>
        <end position="31"/>
    </location>
</feature>
<evidence type="ECO:0000256" key="3">
    <source>
        <dbReference type="ARBA" id="ARBA00022692"/>
    </source>
</evidence>
<keyword evidence="13" id="KW-1185">Reference proteome</keyword>
<dbReference type="SUPFAM" id="SSF49417">
    <property type="entry name" value="p53-like transcription factors"/>
    <property type="match status" value="1"/>
</dbReference>
<dbReference type="GeneID" id="106670983"/>
<dbReference type="Pfam" id="PF13884">
    <property type="entry name" value="Peptidase_S74"/>
    <property type="match status" value="1"/>
</dbReference>
<dbReference type="Proteomes" id="UP000494040">
    <property type="component" value="Unassembled WGS sequence"/>
</dbReference>
<evidence type="ECO:0000313" key="13">
    <source>
        <dbReference type="Proteomes" id="UP000494040"/>
    </source>
</evidence>
<dbReference type="KEGG" id="clec:106670983"/>
<dbReference type="EnsemblMetazoa" id="XM_024227394.1">
    <property type="protein sequence ID" value="XP_024083162.1"/>
    <property type="gene ID" value="LOC106670983"/>
</dbReference>
<dbReference type="GO" id="GO:0016540">
    <property type="term" value="P:protein autoprocessing"/>
    <property type="evidence" value="ECO:0007669"/>
    <property type="project" value="InterPro"/>
</dbReference>
<evidence type="ECO:0000259" key="10">
    <source>
        <dbReference type="PROSITE" id="PS51517"/>
    </source>
</evidence>
<dbReference type="Pfam" id="PF13888">
    <property type="entry name" value="MRF_C2"/>
    <property type="match status" value="1"/>
</dbReference>
<dbReference type="Pfam" id="PF05224">
    <property type="entry name" value="NDT80_PhoG"/>
    <property type="match status" value="1"/>
</dbReference>
<feature type="region of interest" description="Disordered" evidence="8">
    <location>
        <begin position="74"/>
        <end position="120"/>
    </location>
</feature>
<dbReference type="PANTHER" id="PTHR13029:SF18">
    <property type="entry name" value="MYELIN REGULATORY FACTOR HOMOLOG 1"/>
    <property type="match status" value="1"/>
</dbReference>
<dbReference type="GO" id="GO:0043565">
    <property type="term" value="F:sequence-specific DNA binding"/>
    <property type="evidence" value="ECO:0007669"/>
    <property type="project" value="TreeGrafter"/>
</dbReference>
<feature type="DNA-binding region" description="NDT80" evidence="7">
    <location>
        <begin position="155"/>
        <end position="447"/>
    </location>
</feature>
<dbReference type="InterPro" id="IPR037141">
    <property type="entry name" value="NDT80_DNA-bd_dom_sf"/>
</dbReference>
<evidence type="ECO:0000256" key="6">
    <source>
        <dbReference type="ARBA" id="ARBA00023136"/>
    </source>
</evidence>
<feature type="transmembrane region" description="Helical" evidence="9">
    <location>
        <begin position="635"/>
        <end position="655"/>
    </location>
</feature>
<evidence type="ECO:0000313" key="12">
    <source>
        <dbReference type="EnsemblMetazoa" id="XP_024083162.1"/>
    </source>
</evidence>
<evidence type="ECO:0008006" key="14">
    <source>
        <dbReference type="Google" id="ProtNLM"/>
    </source>
</evidence>
<dbReference type="InterPro" id="IPR051577">
    <property type="entry name" value="MRF-like"/>
</dbReference>
<accession>A0A8I6SLE3</accession>
<dbReference type="PANTHER" id="PTHR13029">
    <property type="match status" value="1"/>
</dbReference>
<keyword evidence="4 9" id="KW-1133">Transmembrane helix</keyword>
<dbReference type="PROSITE" id="PS51688">
    <property type="entry name" value="ICA"/>
    <property type="match status" value="1"/>
</dbReference>
<dbReference type="GO" id="GO:0003700">
    <property type="term" value="F:DNA-binding transcription factor activity"/>
    <property type="evidence" value="ECO:0007669"/>
    <property type="project" value="UniProtKB-UniRule"/>
</dbReference>
<keyword evidence="3 9" id="KW-0812">Transmembrane</keyword>
<feature type="domain" description="NDT80" evidence="10">
    <location>
        <begin position="155"/>
        <end position="447"/>
    </location>
</feature>
<dbReference type="GO" id="GO:0005789">
    <property type="term" value="C:endoplasmic reticulum membrane"/>
    <property type="evidence" value="ECO:0007669"/>
    <property type="project" value="TreeGrafter"/>
</dbReference>
<evidence type="ECO:0000256" key="7">
    <source>
        <dbReference type="PROSITE-ProRule" id="PRU00850"/>
    </source>
</evidence>
<dbReference type="InterPro" id="IPR026932">
    <property type="entry name" value="MYRF_ICA"/>
</dbReference>
<protein>
    <recommendedName>
        <fullName evidence="14">Myelin regulatory factor</fullName>
    </recommendedName>
</protein>
<evidence type="ECO:0000256" key="5">
    <source>
        <dbReference type="ARBA" id="ARBA00023125"/>
    </source>
</evidence>
<keyword evidence="6 9" id="KW-0472">Membrane</keyword>
<evidence type="ECO:0000256" key="2">
    <source>
        <dbReference type="ARBA" id="ARBA00008221"/>
    </source>
</evidence>
<dbReference type="OrthoDB" id="27041at2759"/>
<dbReference type="GO" id="GO:0045893">
    <property type="term" value="P:positive regulation of DNA-templated transcription"/>
    <property type="evidence" value="ECO:0007669"/>
    <property type="project" value="TreeGrafter"/>
</dbReference>
<dbReference type="AlphaFoldDB" id="A0A8I6SLE3"/>
<dbReference type="GO" id="GO:0006357">
    <property type="term" value="P:regulation of transcription by RNA polymerase II"/>
    <property type="evidence" value="ECO:0007669"/>
    <property type="project" value="UniProtKB-ARBA"/>
</dbReference>
<name>A0A8I6SLE3_CIMLE</name>
<sequence length="937" mass="105595">MEYTWSIEEQSQTNSQHGQQHHQGRSDFVGGIDNEALDFSQLEDFINDETDQSNSYFGESLCADRTPRTLTIVGHISTNPPIDAQHYTQPHNLPESPPDSGSEPPYSPQEATKPHSPRNQGKVGAVEELLLTQGSVYGKLLAPTELHPTVLSHTPIHEPLSPLSGSTLITTAAPQTDDTAITAVYTALKKRKLSQDNTNVKQEQPGKLSFIIYCIIQRINFFSCRHAELVVEDDVSYQDGGTENGMYLDSSSFQCIRFQPFQQTSWHTLCDHNLKELPSPHYRVDADKGFNFSNTDDAFVCQKKNHFQITCHTQLIGDPHFVKTPEGLRKIDNFYLHFYGVKVESPSQTIKVEQSQSDRSKKAFHPVMLDLKNEEVSKVTVGRLHFSETTSNNMRKKGKPNPDQRYFYLVVGLHAHCTDSSHYQIASHASERIIVRASNPGQFENDGEAVWQRGVTGDSVFHCGRVGINTERPDEALVVHGNIKLTGHIVQPSDIRAKAYIQEVDSRQQLNNLSKLRVVKYRYKPEFDQDSTTHTGLIAQELVSVLPDAVTDSGDMTLPSGNTISNFLVIDKERVFMENIGAVKELAKVTHNLQTRLQELERVTQYNMPMKKKKHSKKKILEEETCSDTMIQSTIYMLIIIMALCLISMAGLYFFEVHKRVPMEQLITDRNEIVALNALPNGSKFRMKPSVQTYLPSIKDKMIYTYNGPPIVGSPSHCDGPQSCQIFCCNSPSKKINSIQDILFDQGSNLLEDQESPAIVADQQKSLWIESAGMRKSKRVPLHSVFGSRMVMVEGTGFNTTLGPKNCDPTHSQYLQCKHYTANNYSYIVPISRFLNDPVLKIHFRVEGVGDETVVWCGGTEQGCPTSKPNVKEFPSLPSNTFQVDIEHLNQAHRVYRMAPNHMDISFKEICNWDSAGLGTIFIEFNLRMYRDCSLPN</sequence>
<comment type="similarity">
    <text evidence="2">Belongs to the MRF family.</text>
</comment>